<sequence length="1934" mass="215577">MTYWLQPLVAATPSQVCDENTGDCVCPPHTQGAICERCASNAWNYHPYKGCELCDCNGVGADGQECDSNTGQCKCKAGYVGHKCGQCEAGYFNFPDCEPCNCNMAGTEPTQCKDSTCLCSNEGQCKCKKHTTGLKCDQCSENSFSLESQNPNGCTECFCFNRSTSSCTQNSASWRQIYSPDRQVRFEEPFEYYTRRHNIHILRESPLNYNSYPTNHTPLYWPLPSSFLGDRTASYNGFIRFRIRNDDNYRGHPNVHPEPSTFRLFAQILLIGNNRIELEHIPVEIAEDGKYKLPVSRKQFMVTLQNLQAIYIRATYNHMFRGDTISLSELSLDVAISSPNNITEDLSSTSPAIGVELCSECSPGYTGDSCQNPIEGYCRKRDPNYLNNPDDLALVGWSAQCSCNGHSSTCDTETCTCNDCQHNTVGDFCEYCRPGYYGSAIEGGNPEETCRKCACPLLENSFSDTCRASPNPQGYVCDACKPGYTGQFCESCVSGYYGDPMAGGYCAVCGCHPFGSLHSAVCHPLTGQCPCREGVGGRDCSNCSPRHAFIGGLCTSCDGGCYKELMMIEDQMEHSLNSIQNFTDLKPIPRKRLNRISNTVHSLDEILNSIQSSETDAQQLLQNVGGTENRYLKQANVVEQEFSLLEERNNDSLAKLAALNNHLDGVRQLVHMKNRQVVDISSQLAELSHRAGGNHDQQPGDIQNLVMQAQQYLNTTRDRDQHLDKELNYAKNNAEKAERLLKDIFGKKLDDTTYQDLLEKQVQFKTNLKDYRDTLWDQAKSNSQAAKTTSQAAMQRVQVLEKTIADIQAFNETFMEKLHNSQQLVDSIQQTVNGIQDTYKEIDESLLPILREQRESLTDIGNDYAQIYSPDYRANEVQKAQKHAMDLEHDAGKLKGLFTATQAFSTDALAASNAYKDIILTMKNATAASNVAKSNAEDAFVVVDITSPDSLVNLAQTSLNKSNDISQKLEQALNELSINEATLNLQKSLAKVEAIQAEIDKNSTWIKDVQQLLDDHHDRINTVHSTVDDTQLGFGDIQERTDEFTNQVEDVKARADSIHGFDQQTIRETIGNVSQSTENIAEMEKSLDSVRARTDQHNNQIKAISKDIGVLKEKINEAREKASKIRIAVKSDVGNNCVREYISPVNPAPSNTITLKYRPAIDSPDSLLFLTATKGTRTQNREYIAVELKGKKIHVKWDIGDGRREAAIVKRNIVYIPASDRYTWYHIEIKRVANSMQVSVVQKQSLTGEGPKNVDEPTQVVVGEPDLSSHVIFNTLPGQTRIFMGHPDSQLTEQMGLTTNRFYGTLGEVTVDGVNVPLWVFDASYGNCDGSAGLSTPMASGHMFRDGFAQIRMPMNERANTMISVAFSAYSPSGLLYFRGSPATGDFISVSLEGGAVSLKAHLGGGAADSQTVKSIALLSTNSNYADGRAHKVRVIRKDGEVHLQVDTDEDHVSTALPDDTAALNIPEPDHYVGGVPPNFDISKFSSHQIPFEGFFGCVQSVRPNQVSELDLDNPVRSQRKEPGCAYSKEDRLSTPDRVIGFSTPGYLLSKSPIQLSTQSSSVSFNLRTRSSNAVLLYQAADIATQPKRLRRDGEEEQEDKTFLGFYLYNGRLIGHLGTDDQQRLKRPSLSSNHSYNDGLLHSVFLSRTDSLIQMRIDDKEVLTAKLEDETTIGTTHHYVLFGGFPTSMANQEHHLGTSEPLIGCLSDFQHNYENLPIILEEHQATLGSCEFNKKGLVGTEDEEYEPVDDQQPDEGHLKPNFDRKKSKQSLEAAEPTFSHHSQKPYLMSSIGRSRRRESTCGASPPDNLTATADGGYRFGVSESSHARVNFDKPYPDFANFNLSMSIKTSQKKGMLWVWASYKNFTRYFFLNIEKGFLVLEIKGHKQAKELQYKAKKVNDNQWHRVQLIKQEKQVSLQLDDHSPEYMRDAPNPR</sequence>
<dbReference type="InterPro" id="IPR000034">
    <property type="entry name" value="Laminin_IV"/>
</dbReference>
<dbReference type="Gene3D" id="2.10.25.10">
    <property type="entry name" value="Laminin"/>
    <property type="match status" value="5"/>
</dbReference>
<dbReference type="Gene3D" id="2.170.300.10">
    <property type="entry name" value="Tie2 ligand-binding domain superfamily"/>
    <property type="match status" value="1"/>
</dbReference>
<dbReference type="FunFam" id="2.10.25.10:FF:000189">
    <property type="entry name" value="Laminin subunit alpha 2"/>
    <property type="match status" value="1"/>
</dbReference>
<dbReference type="SMART" id="SM00281">
    <property type="entry name" value="LamB"/>
    <property type="match status" value="1"/>
</dbReference>
<evidence type="ECO:0000256" key="3">
    <source>
        <dbReference type="ARBA" id="ARBA00022530"/>
    </source>
</evidence>
<keyword evidence="6" id="KW-0084">Basement membrane</keyword>
<dbReference type="SMART" id="SM00282">
    <property type="entry name" value="LamG"/>
    <property type="match status" value="4"/>
</dbReference>
<dbReference type="GO" id="GO:0034446">
    <property type="term" value="P:substrate adhesion-dependent cell spreading"/>
    <property type="evidence" value="ECO:0007669"/>
    <property type="project" value="TreeGrafter"/>
</dbReference>
<comment type="subcellular location">
    <subcellularLocation>
        <location evidence="1">Secreted</location>
        <location evidence="1">Extracellular space</location>
        <location evidence="1">Extracellular matrix</location>
        <location evidence="1">Basement membrane</location>
    </subcellularLocation>
</comment>
<feature type="disulfide bond" evidence="10">
    <location>
        <begin position="1498"/>
        <end position="1525"/>
    </location>
</feature>
<dbReference type="FunFam" id="2.10.25.10:FF:000242">
    <property type="entry name" value="Laminin subunit alpha 1"/>
    <property type="match status" value="1"/>
</dbReference>
<evidence type="ECO:0000313" key="18">
    <source>
        <dbReference type="WBParaSite" id="jg25548"/>
    </source>
</evidence>
<dbReference type="GO" id="GO:0007411">
    <property type="term" value="P:axon guidance"/>
    <property type="evidence" value="ECO:0007669"/>
    <property type="project" value="TreeGrafter"/>
</dbReference>
<evidence type="ECO:0000256" key="1">
    <source>
        <dbReference type="ARBA" id="ARBA00004302"/>
    </source>
</evidence>
<dbReference type="GO" id="GO:0043256">
    <property type="term" value="C:laminin complex"/>
    <property type="evidence" value="ECO:0007669"/>
    <property type="project" value="TreeGrafter"/>
</dbReference>
<protein>
    <submittedName>
        <fullName evidence="18">Uncharacterized protein</fullName>
    </submittedName>
</protein>
<dbReference type="GO" id="GO:0009888">
    <property type="term" value="P:tissue development"/>
    <property type="evidence" value="ECO:0007669"/>
    <property type="project" value="TreeGrafter"/>
</dbReference>
<feature type="domain" description="Laminin EGF-like" evidence="15">
    <location>
        <begin position="509"/>
        <end position="563"/>
    </location>
</feature>
<keyword evidence="4" id="KW-0732">Signal</keyword>
<dbReference type="SUPFAM" id="SSF49899">
    <property type="entry name" value="Concanavalin A-like lectins/glucanases"/>
    <property type="match status" value="4"/>
</dbReference>
<evidence type="ECO:0000259" key="15">
    <source>
        <dbReference type="PROSITE" id="PS50027"/>
    </source>
</evidence>
<evidence type="ECO:0000256" key="9">
    <source>
        <dbReference type="ARBA" id="ARBA00023292"/>
    </source>
</evidence>
<feature type="domain" description="Laminin EGF-like" evidence="15">
    <location>
        <begin position="100"/>
        <end position="156"/>
    </location>
</feature>
<evidence type="ECO:0000256" key="8">
    <source>
        <dbReference type="ARBA" id="ARBA00023180"/>
    </source>
</evidence>
<feature type="domain" description="Laminin G" evidence="14">
    <location>
        <begin position="1818"/>
        <end position="1934"/>
    </location>
</feature>
<dbReference type="FunFam" id="2.10.25.10:FF:000580">
    <property type="entry name" value="Wing blister, isoform B"/>
    <property type="match status" value="1"/>
</dbReference>
<feature type="disulfide bond" evidence="11">
    <location>
        <begin position="420"/>
        <end position="429"/>
    </location>
</feature>
<feature type="domain" description="Laminin G" evidence="14">
    <location>
        <begin position="1538"/>
        <end position="1730"/>
    </location>
</feature>
<dbReference type="GO" id="GO:0009887">
    <property type="term" value="P:animal organ morphogenesis"/>
    <property type="evidence" value="ECO:0007669"/>
    <property type="project" value="TreeGrafter"/>
</dbReference>
<keyword evidence="12" id="KW-0175">Coiled coil</keyword>
<evidence type="ECO:0000259" key="16">
    <source>
        <dbReference type="PROSITE" id="PS51115"/>
    </source>
</evidence>
<dbReference type="Pfam" id="PF06009">
    <property type="entry name" value="Laminin_II"/>
    <property type="match status" value="1"/>
</dbReference>
<evidence type="ECO:0000256" key="7">
    <source>
        <dbReference type="ARBA" id="ARBA00023157"/>
    </source>
</evidence>
<dbReference type="InterPro" id="IPR050440">
    <property type="entry name" value="Laminin/Netrin_ECM"/>
</dbReference>
<dbReference type="InterPro" id="IPR002049">
    <property type="entry name" value="LE_dom"/>
</dbReference>
<dbReference type="GO" id="GO:0070831">
    <property type="term" value="P:basement membrane assembly"/>
    <property type="evidence" value="ECO:0007669"/>
    <property type="project" value="TreeGrafter"/>
</dbReference>
<dbReference type="InterPro" id="IPR056863">
    <property type="entry name" value="LMN_ATRN_NET-like_EGF"/>
</dbReference>
<evidence type="ECO:0000256" key="4">
    <source>
        <dbReference type="ARBA" id="ARBA00022729"/>
    </source>
</evidence>
<proteinExistence type="predicted"/>
<feature type="coiled-coil region" evidence="12">
    <location>
        <begin position="1073"/>
        <end position="1121"/>
    </location>
</feature>
<dbReference type="PANTHER" id="PTHR10574">
    <property type="entry name" value="NETRIN/LAMININ-RELATED"/>
    <property type="match status" value="1"/>
</dbReference>
<comment type="caution">
    <text evidence="11">Lacks conserved residue(s) required for the propagation of feature annotation.</text>
</comment>
<name>A0A915E106_9BILA</name>
<evidence type="ECO:0000256" key="10">
    <source>
        <dbReference type="PROSITE-ProRule" id="PRU00122"/>
    </source>
</evidence>
<dbReference type="PROSITE" id="PS50025">
    <property type="entry name" value="LAM_G_DOMAIN"/>
    <property type="match status" value="4"/>
</dbReference>
<dbReference type="CDD" id="cd00176">
    <property type="entry name" value="SPEC"/>
    <property type="match status" value="1"/>
</dbReference>
<feature type="domain" description="Laminin IV type A" evidence="16">
    <location>
        <begin position="169"/>
        <end position="357"/>
    </location>
</feature>
<keyword evidence="8" id="KW-0325">Glycoprotein</keyword>
<dbReference type="PROSITE" id="PS01248">
    <property type="entry name" value="EGF_LAM_1"/>
    <property type="match status" value="3"/>
</dbReference>
<keyword evidence="17" id="KW-1185">Reference proteome</keyword>
<feature type="region of interest" description="Disordered" evidence="13">
    <location>
        <begin position="1744"/>
        <end position="1814"/>
    </location>
</feature>
<evidence type="ECO:0000256" key="11">
    <source>
        <dbReference type="PROSITE-ProRule" id="PRU00460"/>
    </source>
</evidence>
<dbReference type="Proteomes" id="UP000887574">
    <property type="component" value="Unplaced"/>
</dbReference>
<keyword evidence="7 11" id="KW-1015">Disulfide bond</keyword>
<dbReference type="SUPFAM" id="SSF57196">
    <property type="entry name" value="EGF/Laminin"/>
    <property type="match status" value="4"/>
</dbReference>
<dbReference type="InterPro" id="IPR018159">
    <property type="entry name" value="Spectrin/alpha-actinin"/>
</dbReference>
<dbReference type="WBParaSite" id="jg25548">
    <property type="protein sequence ID" value="jg25548"/>
    <property type="gene ID" value="jg25548"/>
</dbReference>
<feature type="compositionally biased region" description="Basic and acidic residues" evidence="13">
    <location>
        <begin position="1754"/>
        <end position="1764"/>
    </location>
</feature>
<keyword evidence="9 11" id="KW-0424">Laminin EGF-like domain</keyword>
<evidence type="ECO:0000256" key="6">
    <source>
        <dbReference type="ARBA" id="ARBA00022869"/>
    </source>
</evidence>
<dbReference type="Gene3D" id="1.10.287.1490">
    <property type="match status" value="1"/>
</dbReference>
<organism evidence="17 18">
    <name type="scientific">Ditylenchus dipsaci</name>
    <dbReference type="NCBI Taxonomy" id="166011"/>
    <lineage>
        <taxon>Eukaryota</taxon>
        <taxon>Metazoa</taxon>
        <taxon>Ecdysozoa</taxon>
        <taxon>Nematoda</taxon>
        <taxon>Chromadorea</taxon>
        <taxon>Rhabditida</taxon>
        <taxon>Tylenchina</taxon>
        <taxon>Tylenchomorpha</taxon>
        <taxon>Sphaerularioidea</taxon>
        <taxon>Anguinidae</taxon>
        <taxon>Anguininae</taxon>
        <taxon>Ditylenchus</taxon>
    </lineage>
</organism>
<dbReference type="Pfam" id="PF24973">
    <property type="entry name" value="EGF_LMN_ATRN"/>
    <property type="match status" value="1"/>
</dbReference>
<dbReference type="PROSITE" id="PS51115">
    <property type="entry name" value="LAMININ_IVA"/>
    <property type="match status" value="1"/>
</dbReference>
<dbReference type="InterPro" id="IPR013320">
    <property type="entry name" value="ConA-like_dom_sf"/>
</dbReference>
<feature type="disulfide bond" evidence="11">
    <location>
        <begin position="75"/>
        <end position="84"/>
    </location>
</feature>
<feature type="domain" description="Laminin G" evidence="14">
    <location>
        <begin position="1128"/>
        <end position="1328"/>
    </location>
</feature>
<dbReference type="CDD" id="cd00110">
    <property type="entry name" value="LamG"/>
    <property type="match status" value="4"/>
</dbReference>
<feature type="disulfide bond" evidence="11">
    <location>
        <begin position="531"/>
        <end position="540"/>
    </location>
</feature>
<dbReference type="SMART" id="SM00180">
    <property type="entry name" value="EGF_Lam"/>
    <property type="match status" value="6"/>
</dbReference>
<feature type="disulfide bond" evidence="11">
    <location>
        <begin position="100"/>
        <end position="112"/>
    </location>
</feature>
<feature type="domain" description="Laminin EGF-like" evidence="15">
    <location>
        <begin position="401"/>
        <end position="452"/>
    </location>
</feature>
<evidence type="ECO:0000256" key="2">
    <source>
        <dbReference type="ARBA" id="ARBA00022525"/>
    </source>
</evidence>
<dbReference type="CDD" id="cd00055">
    <property type="entry name" value="EGF_Lam"/>
    <property type="match status" value="6"/>
</dbReference>
<feature type="disulfide bond" evidence="11">
    <location>
        <begin position="56"/>
        <end position="73"/>
    </location>
</feature>
<keyword evidence="5" id="KW-0677">Repeat</keyword>
<dbReference type="PRINTS" id="PR00011">
    <property type="entry name" value="EGFLAMININ"/>
</dbReference>
<dbReference type="Gene3D" id="2.60.120.200">
    <property type="match status" value="4"/>
</dbReference>
<dbReference type="Pfam" id="PF00052">
    <property type="entry name" value="Laminin_B"/>
    <property type="match status" value="1"/>
</dbReference>
<dbReference type="GO" id="GO:0016477">
    <property type="term" value="P:cell migration"/>
    <property type="evidence" value="ECO:0007669"/>
    <property type="project" value="TreeGrafter"/>
</dbReference>
<evidence type="ECO:0000256" key="12">
    <source>
        <dbReference type="SAM" id="Coils"/>
    </source>
</evidence>
<feature type="disulfide bond" evidence="11">
    <location>
        <begin position="127"/>
        <end position="136"/>
    </location>
</feature>
<feature type="disulfide bond" evidence="11">
    <location>
        <begin position="54"/>
        <end position="66"/>
    </location>
</feature>
<dbReference type="FunFam" id="2.10.25.10:FF:000082">
    <property type="entry name" value="Laminin subunit alpha 1"/>
    <property type="match status" value="1"/>
</dbReference>
<dbReference type="PANTHER" id="PTHR10574:SF406">
    <property type="entry name" value="LAMININ SUBUNIT ALPHA 5"/>
    <property type="match status" value="1"/>
</dbReference>
<reference evidence="18" key="1">
    <citation type="submission" date="2022-11" db="UniProtKB">
        <authorList>
            <consortium name="WormBaseParasite"/>
        </authorList>
    </citation>
    <scope>IDENTIFICATION</scope>
</reference>
<evidence type="ECO:0000256" key="5">
    <source>
        <dbReference type="ARBA" id="ARBA00022737"/>
    </source>
</evidence>
<evidence type="ECO:0000256" key="13">
    <source>
        <dbReference type="SAM" id="MobiDB-lite"/>
    </source>
</evidence>
<evidence type="ECO:0000259" key="14">
    <source>
        <dbReference type="PROSITE" id="PS50025"/>
    </source>
</evidence>
<dbReference type="Pfam" id="PF00053">
    <property type="entry name" value="EGF_laminin"/>
    <property type="match status" value="5"/>
</dbReference>
<feature type="domain" description="Laminin G" evidence="14">
    <location>
        <begin position="1338"/>
        <end position="1525"/>
    </location>
</feature>
<feature type="compositionally biased region" description="Acidic residues" evidence="13">
    <location>
        <begin position="1744"/>
        <end position="1753"/>
    </location>
</feature>
<dbReference type="InterPro" id="IPR001791">
    <property type="entry name" value="Laminin_G"/>
</dbReference>
<accession>A0A915E106</accession>
<dbReference type="InterPro" id="IPR010307">
    <property type="entry name" value="Laminin_dom_II"/>
</dbReference>
<feature type="coiled-coil region" evidence="12">
    <location>
        <begin position="959"/>
        <end position="998"/>
    </location>
</feature>
<keyword evidence="3" id="KW-0272">Extracellular matrix</keyword>
<keyword evidence="2" id="KW-0964">Secreted</keyword>
<dbReference type="PROSITE" id="PS50027">
    <property type="entry name" value="EGF_LAM_2"/>
    <property type="match status" value="4"/>
</dbReference>
<feature type="domain" description="Laminin EGF-like" evidence="15">
    <location>
        <begin position="54"/>
        <end position="99"/>
    </location>
</feature>
<dbReference type="Pfam" id="PF02210">
    <property type="entry name" value="Laminin_G_2"/>
    <property type="match status" value="4"/>
</dbReference>
<evidence type="ECO:0000313" key="17">
    <source>
        <dbReference type="Proteomes" id="UP000887574"/>
    </source>
</evidence>